<evidence type="ECO:0000256" key="6">
    <source>
        <dbReference type="ARBA" id="ARBA00022989"/>
    </source>
</evidence>
<dbReference type="InterPro" id="IPR018076">
    <property type="entry name" value="T2SS_GspF_dom"/>
</dbReference>
<feature type="domain" description="Type II secretion system protein GspF" evidence="9">
    <location>
        <begin position="64"/>
        <end position="187"/>
    </location>
</feature>
<dbReference type="NCBIfam" id="NF007861">
    <property type="entry name" value="PRK10573.1"/>
    <property type="match status" value="1"/>
</dbReference>
<evidence type="ECO:0000256" key="1">
    <source>
        <dbReference type="ARBA" id="ARBA00004429"/>
    </source>
</evidence>
<dbReference type="InterPro" id="IPR003004">
    <property type="entry name" value="GspF/PilC"/>
</dbReference>
<feature type="transmembrane region" description="Helical" evidence="8">
    <location>
        <begin position="371"/>
        <end position="391"/>
    </location>
</feature>
<evidence type="ECO:0000256" key="2">
    <source>
        <dbReference type="ARBA" id="ARBA00005745"/>
    </source>
</evidence>
<dbReference type="GO" id="GO:0005886">
    <property type="term" value="C:plasma membrane"/>
    <property type="evidence" value="ECO:0007669"/>
    <property type="project" value="UniProtKB-SubCell"/>
</dbReference>
<dbReference type="PRINTS" id="PR00812">
    <property type="entry name" value="BCTERIALGSPF"/>
</dbReference>
<proteinExistence type="inferred from homology"/>
<evidence type="ECO:0000256" key="4">
    <source>
        <dbReference type="ARBA" id="ARBA00022519"/>
    </source>
</evidence>
<dbReference type="Gene3D" id="1.20.81.30">
    <property type="entry name" value="Type II secretion system (T2SS), domain F"/>
    <property type="match status" value="2"/>
</dbReference>
<dbReference type="InterPro" id="IPR042094">
    <property type="entry name" value="T2SS_GspF_sf"/>
</dbReference>
<feature type="transmembrane region" description="Helical" evidence="8">
    <location>
        <begin position="213"/>
        <end position="235"/>
    </location>
</feature>
<evidence type="ECO:0000256" key="7">
    <source>
        <dbReference type="ARBA" id="ARBA00023136"/>
    </source>
</evidence>
<keyword evidence="7 8" id="KW-0472">Membrane</keyword>
<dbReference type="PANTHER" id="PTHR30012">
    <property type="entry name" value="GENERAL SECRETION PATHWAY PROTEIN"/>
    <property type="match status" value="1"/>
</dbReference>
<gene>
    <name evidence="10" type="ORF">Xsto_02608</name>
</gene>
<feature type="transmembrane region" description="Helical" evidence="8">
    <location>
        <begin position="166"/>
        <end position="186"/>
    </location>
</feature>
<accession>A0A2D0KN40</accession>
<evidence type="ECO:0000256" key="3">
    <source>
        <dbReference type="ARBA" id="ARBA00022475"/>
    </source>
</evidence>
<dbReference type="FunFam" id="1.20.81.30:FF:000001">
    <property type="entry name" value="Type II secretion system protein F"/>
    <property type="match status" value="1"/>
</dbReference>
<keyword evidence="5 8" id="KW-0812">Transmembrane</keyword>
<name>A0A2D0KN40_9GAMM</name>
<dbReference type="RefSeq" id="WP_099125301.1">
    <property type="nucleotide sequence ID" value="NZ_CAWNRH010000097.1"/>
</dbReference>
<comment type="subcellular location">
    <subcellularLocation>
        <location evidence="1">Cell inner membrane</location>
        <topology evidence="1">Multi-pass membrane protein</topology>
    </subcellularLocation>
</comment>
<dbReference type="GO" id="GO:0015628">
    <property type="term" value="P:protein secretion by the type II secretion system"/>
    <property type="evidence" value="ECO:0007669"/>
    <property type="project" value="TreeGrafter"/>
</dbReference>
<reference evidence="10 11" key="1">
    <citation type="journal article" date="2017" name="Nat. Microbiol.">
        <title>Natural product diversity associated with the nematode symbionts Photorhabdus and Xenorhabdus.</title>
        <authorList>
            <person name="Tobias N.J."/>
            <person name="Wolff H."/>
            <person name="Djahanschiri B."/>
            <person name="Grundmann F."/>
            <person name="Kronenwerth M."/>
            <person name="Shi Y.M."/>
            <person name="Simonyi S."/>
            <person name="Grun P."/>
            <person name="Shapiro-Ilan D."/>
            <person name="Pidot S.J."/>
            <person name="Stinear T.P."/>
            <person name="Ebersberger I."/>
            <person name="Bode H.B."/>
        </authorList>
    </citation>
    <scope>NUCLEOTIDE SEQUENCE [LARGE SCALE GENOMIC DNA]</scope>
    <source>
        <strain evidence="10 11">DSM 17904</strain>
    </source>
</reference>
<comment type="caution">
    <text evidence="10">The sequence shown here is derived from an EMBL/GenBank/DDBJ whole genome shotgun (WGS) entry which is preliminary data.</text>
</comment>
<organism evidence="10 11">
    <name type="scientific">Xenorhabdus stockiae</name>
    <dbReference type="NCBI Taxonomy" id="351614"/>
    <lineage>
        <taxon>Bacteria</taxon>
        <taxon>Pseudomonadati</taxon>
        <taxon>Pseudomonadota</taxon>
        <taxon>Gammaproteobacteria</taxon>
        <taxon>Enterobacterales</taxon>
        <taxon>Morganellaceae</taxon>
        <taxon>Xenorhabdus</taxon>
    </lineage>
</organism>
<dbReference type="Pfam" id="PF00482">
    <property type="entry name" value="T2SSF"/>
    <property type="match status" value="2"/>
</dbReference>
<sequence>MKIEFIYHWNAVNKKGNIITGENIGQNRQVIFNHLSQLDLQPYTIKRRQIIYYSEKEMAYRLHFTQQLNTLLTSGIPLLQALNILLPECKSVIWRCILADIIHKISQGESFSTALQNYPRLFSPLFCQFIAVGEQTGQLESCCQLLINRLEQQNILHKKFQKAYRYPLIISLVAIIVILLMLIFVLPEFKQVYSAFGASLPLLTQLLLSASDFFINHGFFIFITTLTMTTSYLGLRSRFPTLHEKEKILFTRLPLFKKLITYRHTSQIFHILFMTQKAGLTLTIGLECAMNATHHPLFIAGIKNLHRKIQQGVPMSHALKKEYCFPPLCKQFVIIGEESGELELFLGNLAIWYQEQFINCADNLANLLEPVLMLFIAIIVGLLLLAMYLPIFQLGTILT</sequence>
<evidence type="ECO:0000256" key="5">
    <source>
        <dbReference type="ARBA" id="ARBA00022692"/>
    </source>
</evidence>
<dbReference type="PANTHER" id="PTHR30012:SF7">
    <property type="entry name" value="PROTEIN TRANSPORT PROTEIN HOFC HOMOLOG"/>
    <property type="match status" value="1"/>
</dbReference>
<evidence type="ECO:0000259" key="9">
    <source>
        <dbReference type="Pfam" id="PF00482"/>
    </source>
</evidence>
<keyword evidence="6 8" id="KW-1133">Transmembrane helix</keyword>
<dbReference type="AlphaFoldDB" id="A0A2D0KN40"/>
<protein>
    <submittedName>
        <fullName evidence="10">Type II secretion system protein</fullName>
    </submittedName>
</protein>
<evidence type="ECO:0000256" key="8">
    <source>
        <dbReference type="SAM" id="Phobius"/>
    </source>
</evidence>
<evidence type="ECO:0000313" key="10">
    <source>
        <dbReference type="EMBL" id="PHM64854.1"/>
    </source>
</evidence>
<comment type="similarity">
    <text evidence="2">Belongs to the GSP F family.</text>
</comment>
<evidence type="ECO:0000313" key="11">
    <source>
        <dbReference type="Proteomes" id="UP000222366"/>
    </source>
</evidence>
<feature type="domain" description="Type II secretion system protein GspF" evidence="9">
    <location>
        <begin position="272"/>
        <end position="390"/>
    </location>
</feature>
<keyword evidence="3" id="KW-1003">Cell membrane</keyword>
<dbReference type="Proteomes" id="UP000222366">
    <property type="component" value="Unassembled WGS sequence"/>
</dbReference>
<keyword evidence="4" id="KW-0997">Cell inner membrane</keyword>
<keyword evidence="11" id="KW-1185">Reference proteome</keyword>
<dbReference type="EMBL" id="NJAJ01000023">
    <property type="protein sequence ID" value="PHM64854.1"/>
    <property type="molecule type" value="Genomic_DNA"/>
</dbReference>